<protein>
    <recommendedName>
        <fullName evidence="4">Secreted protein</fullName>
    </recommendedName>
</protein>
<dbReference type="Proteomes" id="UP001501759">
    <property type="component" value="Unassembled WGS sequence"/>
</dbReference>
<feature type="signal peptide" evidence="1">
    <location>
        <begin position="1"/>
        <end position="25"/>
    </location>
</feature>
<proteinExistence type="predicted"/>
<evidence type="ECO:0000313" key="2">
    <source>
        <dbReference type="EMBL" id="GAA5021574.1"/>
    </source>
</evidence>
<reference evidence="3" key="1">
    <citation type="journal article" date="2019" name="Int. J. Syst. Evol. Microbiol.">
        <title>The Global Catalogue of Microorganisms (GCM) 10K type strain sequencing project: providing services to taxonomists for standard genome sequencing and annotation.</title>
        <authorList>
            <consortium name="The Broad Institute Genomics Platform"/>
            <consortium name="The Broad Institute Genome Sequencing Center for Infectious Disease"/>
            <person name="Wu L."/>
            <person name="Ma J."/>
        </authorList>
    </citation>
    <scope>NUCLEOTIDE SEQUENCE [LARGE SCALE GENOMIC DNA]</scope>
    <source>
        <strain evidence="3">JCM 18409</strain>
    </source>
</reference>
<sequence>MPCPLLRARRSLILSSLASGAGAYAMPRPIVLAARDSCRSPPLLAQTEGDAVLAGLVVCRVTGVSPVGALRAAGHLVWALPGTRFEIEQGRTAVLVTVR</sequence>
<evidence type="ECO:0000256" key="1">
    <source>
        <dbReference type="SAM" id="SignalP"/>
    </source>
</evidence>
<organism evidence="2 3">
    <name type="scientific">Streptomyces siamensis</name>
    <dbReference type="NCBI Taxonomy" id="1274986"/>
    <lineage>
        <taxon>Bacteria</taxon>
        <taxon>Bacillati</taxon>
        <taxon>Actinomycetota</taxon>
        <taxon>Actinomycetes</taxon>
        <taxon>Kitasatosporales</taxon>
        <taxon>Streptomycetaceae</taxon>
        <taxon>Streptomyces</taxon>
    </lineage>
</organism>
<dbReference type="EMBL" id="BAABKB010000021">
    <property type="protein sequence ID" value="GAA5021574.1"/>
    <property type="molecule type" value="Genomic_DNA"/>
</dbReference>
<comment type="caution">
    <text evidence="2">The sequence shown here is derived from an EMBL/GenBank/DDBJ whole genome shotgun (WGS) entry which is preliminary data.</text>
</comment>
<name>A0ABP9J814_9ACTN</name>
<evidence type="ECO:0008006" key="4">
    <source>
        <dbReference type="Google" id="ProtNLM"/>
    </source>
</evidence>
<evidence type="ECO:0000313" key="3">
    <source>
        <dbReference type="Proteomes" id="UP001501759"/>
    </source>
</evidence>
<accession>A0ABP9J814</accession>
<keyword evidence="3" id="KW-1185">Reference proteome</keyword>
<keyword evidence="1" id="KW-0732">Signal</keyword>
<gene>
    <name evidence="2" type="ORF">GCM10023335_52660</name>
</gene>
<feature type="chain" id="PRO_5047319978" description="Secreted protein" evidence="1">
    <location>
        <begin position="26"/>
        <end position="99"/>
    </location>
</feature>